<dbReference type="GO" id="GO:0090266">
    <property type="term" value="P:regulation of mitotic cell cycle spindle assembly checkpoint"/>
    <property type="evidence" value="ECO:0007669"/>
    <property type="project" value="UniProtKB-ARBA"/>
</dbReference>
<dbReference type="InterPro" id="IPR011009">
    <property type="entry name" value="Kinase-like_dom_sf"/>
</dbReference>
<dbReference type="OrthoDB" id="377346at2759"/>
<evidence type="ECO:0000256" key="4">
    <source>
        <dbReference type="ARBA" id="ARBA00022679"/>
    </source>
</evidence>
<dbReference type="EC" id="2.7.11.1" evidence="1 15"/>
<keyword evidence="7 11" id="KW-0067">ATP-binding</keyword>
<dbReference type="PROSITE" id="PS00107">
    <property type="entry name" value="PROTEIN_KINASE_ATP"/>
    <property type="match status" value="1"/>
</dbReference>
<feature type="binding site" evidence="11">
    <location>
        <position position="39"/>
    </location>
    <ligand>
        <name>ATP</name>
        <dbReference type="ChEBI" id="CHEBI:30616"/>
    </ligand>
</feature>
<evidence type="ECO:0000313" key="20">
    <source>
        <dbReference type="Proteomes" id="UP001217963"/>
    </source>
</evidence>
<dbReference type="InterPro" id="IPR008271">
    <property type="entry name" value="Ser/Thr_kinase_AS"/>
</dbReference>
<dbReference type="PROSITE" id="PS50011">
    <property type="entry name" value="PROTEIN_KINASE_DOM"/>
    <property type="match status" value="1"/>
</dbReference>
<dbReference type="EMBL" id="CP075153">
    <property type="protein sequence ID" value="UTX43503.1"/>
    <property type="molecule type" value="Genomic_DNA"/>
</dbReference>
<dbReference type="InterPro" id="IPR017441">
    <property type="entry name" value="Protein_kinase_ATP_BS"/>
</dbReference>
<comment type="similarity">
    <text evidence="15">Belongs to the protein kinase superfamily. Ser/Thr protein kinase family. Aurora subfamily.</text>
</comment>
<evidence type="ECO:0000256" key="11">
    <source>
        <dbReference type="PIRSR" id="PIRSR630616-2"/>
    </source>
</evidence>
<dbReference type="Pfam" id="PF00069">
    <property type="entry name" value="Pkinase"/>
    <property type="match status" value="1"/>
</dbReference>
<dbReference type="Proteomes" id="UP001059546">
    <property type="component" value="Chromosome VII"/>
</dbReference>
<dbReference type="FunFam" id="3.30.200.20:FF:000042">
    <property type="entry name" value="Aurora kinase A"/>
    <property type="match status" value="1"/>
</dbReference>
<dbReference type="PROSITE" id="PS00108">
    <property type="entry name" value="PROTEIN_KINASE_ST"/>
    <property type="match status" value="1"/>
</dbReference>
<name>A0A9Q9CCT8_ENCHE</name>
<dbReference type="GO" id="GO:0044779">
    <property type="term" value="P:meiotic spindle checkpoint signaling"/>
    <property type="evidence" value="ECO:0007669"/>
    <property type="project" value="UniProtKB-ARBA"/>
</dbReference>
<organism evidence="17 19">
    <name type="scientific">Encephalitozoon hellem</name>
    <name type="common">Microsporidian parasite</name>
    <dbReference type="NCBI Taxonomy" id="27973"/>
    <lineage>
        <taxon>Eukaryota</taxon>
        <taxon>Fungi</taxon>
        <taxon>Fungi incertae sedis</taxon>
        <taxon>Microsporidia</taxon>
        <taxon>Unikaryonidae</taxon>
        <taxon>Encephalitozoon</taxon>
    </lineage>
</organism>
<evidence type="ECO:0000256" key="9">
    <source>
        <dbReference type="ARBA" id="ARBA00048679"/>
    </source>
</evidence>
<dbReference type="Gene3D" id="1.10.510.10">
    <property type="entry name" value="Transferase(Phosphotransferase) domain 1"/>
    <property type="match status" value="1"/>
</dbReference>
<evidence type="ECO:0000313" key="19">
    <source>
        <dbReference type="Proteomes" id="UP001059546"/>
    </source>
</evidence>
<gene>
    <name evidence="17" type="ORF">GPU96_07g12620</name>
    <name evidence="18" type="ORF">PFJ87_07g00540</name>
</gene>
<protein>
    <recommendedName>
        <fullName evidence="2 15">Aurora kinase</fullName>
        <ecNumber evidence="1 15">2.7.11.1</ecNumber>
    </recommendedName>
</protein>
<dbReference type="GO" id="GO:0008608">
    <property type="term" value="P:attachment of spindle microtubules to kinetochore"/>
    <property type="evidence" value="ECO:0007669"/>
    <property type="project" value="UniProtKB-ARBA"/>
</dbReference>
<evidence type="ECO:0000259" key="16">
    <source>
        <dbReference type="PROSITE" id="PS50011"/>
    </source>
</evidence>
<feature type="domain" description="Protein kinase" evidence="16">
    <location>
        <begin position="10"/>
        <end position="263"/>
    </location>
</feature>
<feature type="cross-link" description="Glycyl lysine isopeptide (Lys-Gly) (interchain with G-Cter in SUMO2)" evidence="12">
    <location>
        <position position="136"/>
    </location>
</feature>
<evidence type="ECO:0000256" key="14">
    <source>
        <dbReference type="RuleBase" id="RU000304"/>
    </source>
</evidence>
<dbReference type="SUPFAM" id="SSF56112">
    <property type="entry name" value="Protein kinase-like (PK-like)"/>
    <property type="match status" value="1"/>
</dbReference>
<dbReference type="GO" id="GO:1902115">
    <property type="term" value="P:regulation of organelle assembly"/>
    <property type="evidence" value="ECO:0007669"/>
    <property type="project" value="UniProtKB-ARBA"/>
</dbReference>
<evidence type="ECO:0000256" key="12">
    <source>
        <dbReference type="PIRSR" id="PIRSR630616-3"/>
    </source>
</evidence>
<feature type="binding site" evidence="11">
    <location>
        <position position="152"/>
    </location>
    <ligand>
        <name>ATP</name>
        <dbReference type="ChEBI" id="CHEBI:30616"/>
    </ligand>
</feature>
<dbReference type="PANTHER" id="PTHR24350">
    <property type="entry name" value="SERINE/THREONINE-PROTEIN KINASE IAL-RELATED"/>
    <property type="match status" value="1"/>
</dbReference>
<evidence type="ECO:0000256" key="10">
    <source>
        <dbReference type="PIRSR" id="PIRSR630616-1"/>
    </source>
</evidence>
<dbReference type="EMBL" id="CP119068">
    <property type="protein sequence ID" value="WEL38977.1"/>
    <property type="molecule type" value="Genomic_DNA"/>
</dbReference>
<dbReference type="SMART" id="SM00220">
    <property type="entry name" value="S_TKc"/>
    <property type="match status" value="1"/>
</dbReference>
<proteinExistence type="inferred from homology"/>
<feature type="active site" description="Proton acceptor" evidence="10">
    <location>
        <position position="134"/>
    </location>
</feature>
<dbReference type="Proteomes" id="UP001217963">
    <property type="component" value="Chromosome VII"/>
</dbReference>
<dbReference type="InterPro" id="IPR030616">
    <property type="entry name" value="Aur-like"/>
</dbReference>
<dbReference type="GO" id="GO:0045143">
    <property type="term" value="P:homologous chromosome segregation"/>
    <property type="evidence" value="ECO:0007669"/>
    <property type="project" value="UniProtKB-ARBA"/>
</dbReference>
<reference evidence="17" key="1">
    <citation type="submission" date="2022-10" db="EMBL/GenBank/DDBJ databases">
        <title>Encephalitozoon hellem ATCC 50604 Complete Genome.</title>
        <authorList>
            <person name="Mascarenhas dos Santos A.C."/>
            <person name="Julian A.T."/>
            <person name="Pombert J.-F."/>
        </authorList>
    </citation>
    <scope>NUCLEOTIDE SEQUENCE</scope>
    <source>
        <strain evidence="17">ATCC 50604</strain>
    </source>
</reference>
<feature type="binding site" evidence="11">
    <location>
        <begin position="88"/>
        <end position="90"/>
    </location>
    <ligand>
        <name>ATP</name>
        <dbReference type="ChEBI" id="CHEBI:30616"/>
    </ligand>
</feature>
<dbReference type="GO" id="GO:0004674">
    <property type="term" value="F:protein serine/threonine kinase activity"/>
    <property type="evidence" value="ECO:0007669"/>
    <property type="project" value="UniProtKB-KW"/>
</dbReference>
<reference evidence="18 20" key="2">
    <citation type="submission" date="2023-02" db="EMBL/GenBank/DDBJ databases">
        <title>Encephalitozoon hellem ATCC 50451 complete genome.</title>
        <authorList>
            <person name="Mascarenhas dos Santos A.C."/>
            <person name="Julian A.T."/>
            <person name="Pombert J.-F."/>
        </authorList>
    </citation>
    <scope>NUCLEOTIDE SEQUENCE [LARGE SCALE GENOMIC DNA]</scope>
    <source>
        <strain evidence="18 20">ATCC 50451</strain>
    </source>
</reference>
<evidence type="ECO:0000313" key="18">
    <source>
        <dbReference type="EMBL" id="WEL38977.1"/>
    </source>
</evidence>
<evidence type="ECO:0000256" key="6">
    <source>
        <dbReference type="ARBA" id="ARBA00022777"/>
    </source>
</evidence>
<keyword evidence="20" id="KW-1185">Reference proteome</keyword>
<sequence length="272" mass="31759">MVEYWTLDKFEIGRLLGRGKFGQVWLAKEREKGFIVALKIIPIKEIQTVETARQIRREIEIHTNLKHPNILRMYGHFHDKDNIYLILEYAGKGEFFKFLSEKGGKFSEKEASQYIRQVILALIYMKECNVIHRDIKPENLLLGSDSQLKIADFGWAVYNADKRRMTFCGTMEYLAPEMVNNDIHDSGIDLWCLGILTYEFLIGKTPFESKNRNMREAYKRINSLKYSIPETISSNASDFISRLLVLNPNDRMELTEALNHPFIVKHHGRPNN</sequence>
<feature type="binding site" evidence="11">
    <location>
        <begin position="138"/>
        <end position="139"/>
    </location>
    <ligand>
        <name>ATP</name>
        <dbReference type="ChEBI" id="CHEBI:30616"/>
    </ligand>
</feature>
<keyword evidence="4 15" id="KW-0808">Transferase</keyword>
<comment type="catalytic activity">
    <reaction evidence="8 15">
        <text>L-threonyl-[protein] + ATP = O-phospho-L-threonyl-[protein] + ADP + H(+)</text>
        <dbReference type="Rhea" id="RHEA:46608"/>
        <dbReference type="Rhea" id="RHEA-COMP:11060"/>
        <dbReference type="Rhea" id="RHEA-COMP:11605"/>
        <dbReference type="ChEBI" id="CHEBI:15378"/>
        <dbReference type="ChEBI" id="CHEBI:30013"/>
        <dbReference type="ChEBI" id="CHEBI:30616"/>
        <dbReference type="ChEBI" id="CHEBI:61977"/>
        <dbReference type="ChEBI" id="CHEBI:456216"/>
        <dbReference type="EC" id="2.7.11.1"/>
    </reaction>
</comment>
<dbReference type="GO" id="GO:0032133">
    <property type="term" value="C:chromosome passenger complex"/>
    <property type="evidence" value="ECO:0007669"/>
    <property type="project" value="UniProtKB-ARBA"/>
</dbReference>
<evidence type="ECO:0000256" key="5">
    <source>
        <dbReference type="ARBA" id="ARBA00022741"/>
    </source>
</evidence>
<dbReference type="GO" id="GO:0005524">
    <property type="term" value="F:ATP binding"/>
    <property type="evidence" value="ECO:0007669"/>
    <property type="project" value="UniProtKB-UniRule"/>
</dbReference>
<dbReference type="GO" id="GO:0051233">
    <property type="term" value="C:spindle midzone"/>
    <property type="evidence" value="ECO:0007669"/>
    <property type="project" value="UniProtKB-ARBA"/>
</dbReference>
<accession>A0A9Q9CCT8</accession>
<dbReference type="GO" id="GO:0000776">
    <property type="term" value="C:kinetochore"/>
    <property type="evidence" value="ECO:0007669"/>
    <property type="project" value="UniProtKB-ARBA"/>
</dbReference>
<evidence type="ECO:0000256" key="13">
    <source>
        <dbReference type="PROSITE-ProRule" id="PRU10141"/>
    </source>
</evidence>
<dbReference type="GO" id="GO:0072479">
    <property type="term" value="P:response to mitotic cell cycle spindle assembly checkpoint signaling"/>
    <property type="evidence" value="ECO:0007669"/>
    <property type="project" value="UniProtKB-ARBA"/>
</dbReference>
<keyword evidence="3 14" id="KW-0723">Serine/threonine-protein kinase</keyword>
<evidence type="ECO:0000256" key="3">
    <source>
        <dbReference type="ARBA" id="ARBA00022527"/>
    </source>
</evidence>
<evidence type="ECO:0000256" key="1">
    <source>
        <dbReference type="ARBA" id="ARBA00012513"/>
    </source>
</evidence>
<evidence type="ECO:0000313" key="17">
    <source>
        <dbReference type="EMBL" id="UTX43503.1"/>
    </source>
</evidence>
<dbReference type="GO" id="GO:0032465">
    <property type="term" value="P:regulation of cytokinesis"/>
    <property type="evidence" value="ECO:0007669"/>
    <property type="project" value="UniProtKB-ARBA"/>
</dbReference>
<comment type="catalytic activity">
    <reaction evidence="9 15">
        <text>L-seryl-[protein] + ATP = O-phospho-L-seryl-[protein] + ADP + H(+)</text>
        <dbReference type="Rhea" id="RHEA:17989"/>
        <dbReference type="Rhea" id="RHEA-COMP:9863"/>
        <dbReference type="Rhea" id="RHEA-COMP:11604"/>
        <dbReference type="ChEBI" id="CHEBI:15378"/>
        <dbReference type="ChEBI" id="CHEBI:29999"/>
        <dbReference type="ChEBI" id="CHEBI:30616"/>
        <dbReference type="ChEBI" id="CHEBI:83421"/>
        <dbReference type="ChEBI" id="CHEBI:456216"/>
        <dbReference type="EC" id="2.7.11.1"/>
    </reaction>
</comment>
<evidence type="ECO:0000256" key="7">
    <source>
        <dbReference type="ARBA" id="ARBA00022840"/>
    </source>
</evidence>
<feature type="binding site" evidence="11">
    <location>
        <position position="20"/>
    </location>
    <ligand>
        <name>ATP</name>
        <dbReference type="ChEBI" id="CHEBI:30616"/>
    </ligand>
</feature>
<evidence type="ECO:0000256" key="8">
    <source>
        <dbReference type="ARBA" id="ARBA00047899"/>
    </source>
</evidence>
<dbReference type="AlphaFoldDB" id="A0A9Q9CCT8"/>
<feature type="binding site" evidence="13">
    <location>
        <position position="44"/>
    </location>
    <ligand>
        <name>ATP</name>
        <dbReference type="ChEBI" id="CHEBI:30616"/>
    </ligand>
</feature>
<dbReference type="FunFam" id="1.10.510.10:FF:000235">
    <property type="entry name" value="Serine/threonine-protein kinase ark1"/>
    <property type="match status" value="1"/>
</dbReference>
<keyword evidence="5 11" id="KW-0547">Nucleotide-binding</keyword>
<keyword evidence="6 15" id="KW-0418">Kinase</keyword>
<evidence type="ECO:0000256" key="15">
    <source>
        <dbReference type="RuleBase" id="RU367134"/>
    </source>
</evidence>
<dbReference type="InterPro" id="IPR000719">
    <property type="entry name" value="Prot_kinase_dom"/>
</dbReference>
<evidence type="ECO:0000256" key="2">
    <source>
        <dbReference type="ARBA" id="ARBA00021157"/>
    </source>
</evidence>
<dbReference type="CDD" id="cd14007">
    <property type="entry name" value="STKc_Aurora"/>
    <property type="match status" value="1"/>
</dbReference>